<reference evidence="4 5" key="1">
    <citation type="submission" date="2024-03" db="EMBL/GenBank/DDBJ databases">
        <title>Whole genomes of four grape xylem sap localized bacterial endophytes.</title>
        <authorList>
            <person name="Kumar G."/>
            <person name="Savka M.A."/>
        </authorList>
    </citation>
    <scope>NUCLEOTIDE SEQUENCE [LARGE SCALE GENOMIC DNA]</scope>
    <source>
        <strain evidence="4 5">RIT_GXS8</strain>
    </source>
</reference>
<keyword evidence="5" id="KW-1185">Reference proteome</keyword>
<evidence type="ECO:0000313" key="5">
    <source>
        <dbReference type="Proteomes" id="UP001370299"/>
    </source>
</evidence>
<evidence type="ECO:0008006" key="6">
    <source>
        <dbReference type="Google" id="ProtNLM"/>
    </source>
</evidence>
<evidence type="ECO:0000313" key="4">
    <source>
        <dbReference type="EMBL" id="MEK0171900.1"/>
    </source>
</evidence>
<keyword evidence="1" id="KW-1277">Toxin-antitoxin system</keyword>
<proteinExistence type="predicted"/>
<sequence length="145" mass="15856">MDEWVREKAHRAQASRSASVWVCEDGTGNVCGVFAFDHRRVVPADVTGSAAGGLTEIPALLLARFALRVDLRGAGVGEALMTEVFIAARESLAYVPARVLILDAKNARLAKWYKEKLDFVPTKTDPLKLYMPMKKLLATLDVVGL</sequence>
<name>A0ABU8YAN8_9MICO</name>
<keyword evidence="2" id="KW-0808">Transferase</keyword>
<protein>
    <recommendedName>
        <fullName evidence="6">Acetyltransferase (GNAT) family protein</fullName>
    </recommendedName>
</protein>
<dbReference type="InterPro" id="IPR016181">
    <property type="entry name" value="Acyl_CoA_acyltransferase"/>
</dbReference>
<accession>A0ABU8YAN8</accession>
<comment type="caution">
    <text evidence="4">The sequence shown here is derived from an EMBL/GenBank/DDBJ whole genome shotgun (WGS) entry which is preliminary data.</text>
</comment>
<dbReference type="PANTHER" id="PTHR36449:SF1">
    <property type="entry name" value="ACETYLTRANSFERASE"/>
    <property type="match status" value="1"/>
</dbReference>
<dbReference type="Proteomes" id="UP001370299">
    <property type="component" value="Unassembled WGS sequence"/>
</dbReference>
<dbReference type="SUPFAM" id="SSF55729">
    <property type="entry name" value="Acyl-CoA N-acyltransferases (Nat)"/>
    <property type="match status" value="1"/>
</dbReference>
<evidence type="ECO:0000256" key="3">
    <source>
        <dbReference type="ARBA" id="ARBA00023315"/>
    </source>
</evidence>
<keyword evidence="3" id="KW-0012">Acyltransferase</keyword>
<organism evidence="4 5">
    <name type="scientific">Curtobacterium citreum</name>
    <dbReference type="NCBI Taxonomy" id="2036"/>
    <lineage>
        <taxon>Bacteria</taxon>
        <taxon>Bacillati</taxon>
        <taxon>Actinomycetota</taxon>
        <taxon>Actinomycetes</taxon>
        <taxon>Micrococcales</taxon>
        <taxon>Microbacteriaceae</taxon>
        <taxon>Curtobacterium</taxon>
    </lineage>
</organism>
<dbReference type="EMBL" id="JBBLYY010000051">
    <property type="protein sequence ID" value="MEK0171900.1"/>
    <property type="molecule type" value="Genomic_DNA"/>
</dbReference>
<dbReference type="Gene3D" id="3.40.630.30">
    <property type="match status" value="1"/>
</dbReference>
<dbReference type="RefSeq" id="WP_340197185.1">
    <property type="nucleotide sequence ID" value="NZ_JBBKAP010000057.1"/>
</dbReference>
<dbReference type="PANTHER" id="PTHR36449">
    <property type="entry name" value="ACETYLTRANSFERASE-RELATED"/>
    <property type="match status" value="1"/>
</dbReference>
<evidence type="ECO:0000256" key="1">
    <source>
        <dbReference type="ARBA" id="ARBA00022649"/>
    </source>
</evidence>
<gene>
    <name evidence="4" type="ORF">WMN62_10495</name>
</gene>
<evidence type="ECO:0000256" key="2">
    <source>
        <dbReference type="ARBA" id="ARBA00022679"/>
    </source>
</evidence>